<dbReference type="AlphaFoldDB" id="A6K847"/>
<evidence type="ECO:0000313" key="1">
    <source>
        <dbReference type="EMBL" id="EDL89117.1"/>
    </source>
</evidence>
<protein>
    <submittedName>
        <fullName evidence="1">RCG29401</fullName>
    </submittedName>
</protein>
<proteinExistence type="predicted"/>
<dbReference type="Proteomes" id="UP000234681">
    <property type="component" value="Chromosome 7"/>
</dbReference>
<dbReference type="EMBL" id="CH474029">
    <property type="protein sequence ID" value="EDL89117.1"/>
    <property type="molecule type" value="Genomic_DNA"/>
</dbReference>
<sequence>MQNQRFLSAFKKHHKKRSQVSLISVSSKRNCSCNVFLCFSPVWLIEVWLHKLIRYCLPILFN</sequence>
<name>A6K847_RAT</name>
<accession>A6K847</accession>
<reference evidence="2" key="1">
    <citation type="submission" date="2005-09" db="EMBL/GenBank/DDBJ databases">
        <authorList>
            <person name="Mural R.J."/>
            <person name="Li P.W."/>
            <person name="Adams M.D."/>
            <person name="Amanatides P.G."/>
            <person name="Baden-Tillson H."/>
            <person name="Barnstead M."/>
            <person name="Chin S.H."/>
            <person name="Dew I."/>
            <person name="Evans C.A."/>
            <person name="Ferriera S."/>
            <person name="Flanigan M."/>
            <person name="Fosler C."/>
            <person name="Glodek A."/>
            <person name="Gu Z."/>
            <person name="Holt R.A."/>
            <person name="Jennings D."/>
            <person name="Kraft C.L."/>
            <person name="Lu F."/>
            <person name="Nguyen T."/>
            <person name="Nusskern D.R."/>
            <person name="Pfannkoch C.M."/>
            <person name="Sitter C."/>
            <person name="Sutton G.G."/>
            <person name="Venter J.C."/>
            <person name="Wang Z."/>
            <person name="Woodage T."/>
            <person name="Zheng X.H."/>
            <person name="Zhong F."/>
        </authorList>
    </citation>
    <scope>NUCLEOTIDE SEQUENCE [LARGE SCALE GENOMIC DNA]</scope>
    <source>
        <strain>BN</strain>
        <strain evidence="2">Sprague-Dawley</strain>
    </source>
</reference>
<gene>
    <name evidence="1" type="ORF">rCG_29401</name>
</gene>
<evidence type="ECO:0000313" key="2">
    <source>
        <dbReference type="Proteomes" id="UP000234681"/>
    </source>
</evidence>
<organism evidence="1 2">
    <name type="scientific">Rattus norvegicus</name>
    <name type="common">Rat</name>
    <dbReference type="NCBI Taxonomy" id="10116"/>
    <lineage>
        <taxon>Eukaryota</taxon>
        <taxon>Metazoa</taxon>
        <taxon>Chordata</taxon>
        <taxon>Craniata</taxon>
        <taxon>Vertebrata</taxon>
        <taxon>Euteleostomi</taxon>
        <taxon>Mammalia</taxon>
        <taxon>Eutheria</taxon>
        <taxon>Euarchontoglires</taxon>
        <taxon>Glires</taxon>
        <taxon>Rodentia</taxon>
        <taxon>Myomorpha</taxon>
        <taxon>Muroidea</taxon>
        <taxon>Muridae</taxon>
        <taxon>Murinae</taxon>
        <taxon>Rattus</taxon>
    </lineage>
</organism>